<keyword evidence="3" id="KW-1185">Reference proteome</keyword>
<comment type="caution">
    <text evidence="2">The sequence shown here is derived from an EMBL/GenBank/DDBJ whole genome shotgun (WGS) entry which is preliminary data.</text>
</comment>
<sequence length="68" mass="7661">MNLTLPGALVDEAKALGLNLSRACESGLEAAVAAERARRWQADNRPFFHWYNAKVEKEGLPLAQYRQF</sequence>
<proteinExistence type="predicted"/>
<accession>A0ABV2EIA2</accession>
<dbReference type="InterPro" id="IPR009956">
    <property type="entry name" value="Post-segregation_anti-tox_CcdA"/>
</dbReference>
<dbReference type="EMBL" id="JBEPLU010000001">
    <property type="protein sequence ID" value="MET3526763.1"/>
    <property type="molecule type" value="Genomic_DNA"/>
</dbReference>
<dbReference type="Pfam" id="PF07362">
    <property type="entry name" value="CcdA"/>
    <property type="match status" value="1"/>
</dbReference>
<reference evidence="2 3" key="1">
    <citation type="submission" date="2024-06" db="EMBL/GenBank/DDBJ databases">
        <title>Genomic Encyclopedia of Type Strains, Phase IV (KMG-IV): sequencing the most valuable type-strain genomes for metagenomic binning, comparative biology and taxonomic classification.</title>
        <authorList>
            <person name="Goeker M."/>
        </authorList>
    </citation>
    <scope>NUCLEOTIDE SEQUENCE [LARGE SCALE GENOMIC DNA]</scope>
    <source>
        <strain evidence="2 3">DSM 17809</strain>
    </source>
</reference>
<organism evidence="2 3">
    <name type="scientific">Phenylobacterium koreense</name>
    <dbReference type="NCBI Taxonomy" id="266125"/>
    <lineage>
        <taxon>Bacteria</taxon>
        <taxon>Pseudomonadati</taxon>
        <taxon>Pseudomonadota</taxon>
        <taxon>Alphaproteobacteria</taxon>
        <taxon>Caulobacterales</taxon>
        <taxon>Caulobacteraceae</taxon>
        <taxon>Phenylobacterium</taxon>
    </lineage>
</organism>
<evidence type="ECO:0000313" key="2">
    <source>
        <dbReference type="EMBL" id="MET3526763.1"/>
    </source>
</evidence>
<gene>
    <name evidence="2" type="ORF">ABID41_001858</name>
</gene>
<evidence type="ECO:0000313" key="3">
    <source>
        <dbReference type="Proteomes" id="UP001549110"/>
    </source>
</evidence>
<name>A0ABV2EIA2_9CAUL</name>
<keyword evidence="1" id="KW-1277">Toxin-antitoxin system</keyword>
<dbReference type="RefSeq" id="WP_331928606.1">
    <property type="nucleotide sequence ID" value="NZ_JBEPLU010000001.1"/>
</dbReference>
<protein>
    <submittedName>
        <fullName evidence="2">Antitoxin CcdA</fullName>
    </submittedName>
</protein>
<dbReference type="Proteomes" id="UP001549110">
    <property type="component" value="Unassembled WGS sequence"/>
</dbReference>
<evidence type="ECO:0000256" key="1">
    <source>
        <dbReference type="ARBA" id="ARBA00022649"/>
    </source>
</evidence>